<dbReference type="Pfam" id="PF21089">
    <property type="entry name" value="PKS_DH_N"/>
    <property type="match status" value="1"/>
</dbReference>
<evidence type="ECO:0000256" key="5">
    <source>
        <dbReference type="ARBA" id="ARBA00022679"/>
    </source>
</evidence>
<dbReference type="InterPro" id="IPR049900">
    <property type="entry name" value="PKS_mFAS_DH"/>
</dbReference>
<evidence type="ECO:0000256" key="8">
    <source>
        <dbReference type="PROSITE-ProRule" id="PRU01363"/>
    </source>
</evidence>
<feature type="domain" description="Carrier" evidence="10">
    <location>
        <begin position="2421"/>
        <end position="2498"/>
    </location>
</feature>
<evidence type="ECO:0000256" key="2">
    <source>
        <dbReference type="ARBA" id="ARBA00022553"/>
    </source>
</evidence>
<dbReference type="Pfam" id="PF00698">
    <property type="entry name" value="Acyl_transf_1"/>
    <property type="match status" value="1"/>
</dbReference>
<keyword evidence="3" id="KW-0436">Ligase</keyword>
<dbReference type="SMART" id="SM00827">
    <property type="entry name" value="PKS_AT"/>
    <property type="match status" value="1"/>
</dbReference>
<organism evidence="13 14">
    <name type="scientific">Teratosphaeria nubilosa</name>
    <dbReference type="NCBI Taxonomy" id="161662"/>
    <lineage>
        <taxon>Eukaryota</taxon>
        <taxon>Fungi</taxon>
        <taxon>Dikarya</taxon>
        <taxon>Ascomycota</taxon>
        <taxon>Pezizomycotina</taxon>
        <taxon>Dothideomycetes</taxon>
        <taxon>Dothideomycetidae</taxon>
        <taxon>Mycosphaerellales</taxon>
        <taxon>Teratosphaeriaceae</taxon>
        <taxon>Teratosphaeria</taxon>
    </lineage>
</organism>
<evidence type="ECO:0008006" key="15">
    <source>
        <dbReference type="Google" id="ProtNLM"/>
    </source>
</evidence>
<dbReference type="Pfam" id="PF00501">
    <property type="entry name" value="AMP-binding"/>
    <property type="match status" value="1"/>
</dbReference>
<dbReference type="GO" id="GO:0032259">
    <property type="term" value="P:methylation"/>
    <property type="evidence" value="ECO:0007669"/>
    <property type="project" value="UniProtKB-KW"/>
</dbReference>
<dbReference type="InterPro" id="IPR016039">
    <property type="entry name" value="Thiolase-like"/>
</dbReference>
<dbReference type="InterPro" id="IPR018201">
    <property type="entry name" value="Ketoacyl_synth_AS"/>
</dbReference>
<gene>
    <name evidence="13" type="ORF">EJ03DRAFT_388355</name>
</gene>
<dbReference type="InterPro" id="IPR009081">
    <property type="entry name" value="PP-bd_ACP"/>
</dbReference>
<dbReference type="SMART" id="SM00826">
    <property type="entry name" value="PKS_DH"/>
    <property type="match status" value="1"/>
</dbReference>
<dbReference type="Gene3D" id="3.10.129.110">
    <property type="entry name" value="Polyketide synthase dehydratase"/>
    <property type="match status" value="1"/>
</dbReference>
<feature type="domain" description="PKS/mFAS DH" evidence="12">
    <location>
        <begin position="959"/>
        <end position="1268"/>
    </location>
</feature>
<dbReference type="SUPFAM" id="SSF51735">
    <property type="entry name" value="NAD(P)-binding Rossmann-fold domains"/>
    <property type="match status" value="2"/>
</dbReference>
<evidence type="ECO:0000256" key="9">
    <source>
        <dbReference type="SAM" id="MobiDB-lite"/>
    </source>
</evidence>
<dbReference type="InterPro" id="IPR001227">
    <property type="entry name" value="Ac_transferase_dom_sf"/>
</dbReference>
<dbReference type="PANTHER" id="PTHR43775:SF20">
    <property type="entry name" value="HYBRID PKS-NRPS SYNTHETASE APDA"/>
    <property type="match status" value="1"/>
</dbReference>
<dbReference type="CDD" id="cd00833">
    <property type="entry name" value="PKS"/>
    <property type="match status" value="1"/>
</dbReference>
<dbReference type="Gene3D" id="3.40.47.10">
    <property type="match status" value="1"/>
</dbReference>
<sequence>MLEAEAHETPIAVVGSSCRFPGGASSPSRLWQLLKNPKDLLTDIPKSRLWLGAFYHEDGEHHGSTNVVPRAYLLDEDPRLFDAPFFNINPMEADSCDPQHRLLMESVYECMESAGCSLESMQGSATSVYVGCMTNDYHDIQGRDLETINRYHGTGSAESILSNRISYFFDLRGPSVTINTACSSSLAALHFAVQSLRSGESTAAIVGGVNLIFDSAAYISESKLHMLSPTSRSSMWDSGADGYARGEGVSALMVKTLSQALADGDHIECIVRETGMNQDGRTTGMTMPSGEAQAALIRETYARAGLDLRLKSDRPQFFEAHGTGTLAGDPQEARGIYNAFFQQTSDVRTGQEQEPSGEKLFCGSIKTIIGHLEGCAGLAGLLKASLAVQHGVIPPNLLFNNLNPEITPYYHRLQVPTQALEWPSGSSLRRASVNSFGFGGTNCHAIVEEFIASTSAPATTDQPTPSGEDFFAGPLLLSASTGPSLTASINALADVLEQDRSNLDDLAFCTQIRRTTFPQRIWFPGGSRRELIESLRNATASAVESKDLGVRAPVKLKWTTPGVLGVFTGQGAQWPTMGRDMLNKCYTFRKSLEVCEAALSSLSDGPSWSLVQELCREQSESRIHEAALSQPVCTAVQIALVDTLTSAGIKFRGVVGHSSGEIAATYAAGLLSAEDAMRVAYYRGLHAHLACGDQGQPGAMLAVGLGIDDAEVFCQTFAGRISVAASNSPTSITLSGNEDAILEAKSLLEAEGKFARMLKVNTAYHSHHMLPCAKPYLESLQSCDIKIRQPNDDCIWISSVHGHAEILDYSEDLAALADEYWVANMCQPVLFSEAVECSLWRAGPFDMVVEVGAHPALKGPATQTIAAALGANASLPYAATLQRGYNDVAAFSSALGSLWTIIGTFVDFNGWRRAYLGNDAAPVTPVCKTLPKYSWSHDQIYWRESRLSRRYRLAERAPHELLGRRVPDDGDSEMRWRNIIKVSELEWTRGHVFGGAILFPTVGYIAMAIEAAAEIAEGVQRIRSVEVHDVTIPRALVLEDDHDGVESVFSVRRRPTDNDSAIEADFAFYSSVKNAPLEKNCSGRLYIDLRVKDLESSDEDSIPLLPSRCAPRSGTTSIEGEAYYQAILNTTSLNYTGLFRGLKHIRRTLGFSTAKASWSAEDVGNRYLLHPGCFDVALQAILAAFVNPTRIPIRGSFLPSALSRLIFDPHAGAFSDDGKEMIFETDCFLTTNTARSVEGDIHVFGPSGQCVFQAHGFKMDNWTEPNPAEDRPVFSRLEYKPDIFYANAQNLPELVPDEKELRLIEAVNRAAFFYLRTYFSNVTESEMAGWTWDRQAFCKAAKKVIQQTLEGTHPTTHPSWAQDTEALMQEYKETPEFKQSVDLKAIHVAGEHLSKVMAREERCLEVYLRENVWAPLYTHSRYQIRLNHTVADLVSTFAHRFPRAKYLEVGAGSAGTTIGILEQLGDALSQYTFTDVSAGFFEKARERLAHTQAAANDRVAYKILDLERDPLEQGFEAQSQDMVVAANVLHATTDLTKAVQSVRCLLKPGGYLVMLEVTGEYLEGLLLMGPLEGWWLGNREGTASQPGLTLQGWDDLFQANGFSGVDRYQSDVPDATKHAVSVVVTQATDARVDILRAPLEHLDDLPVCDQVLIIGGQSLALSKTVRSISQHISRFAGRVQVVSSVDKLDPAIHLTGPTAVVALCDIDKPFFADPVNEARWRNLQALFSHATDMLWVTTGHLDEQDPSAAMMIGLCRTLVYEHEQLNLQFLHVAAKAARKVDALVWDIEPELTITGEDEILIPRLKPDQERNDRVNAGARRITKAVDGLDMIGRKYTASTYGNIIHLHERAPWMSTGKLPEMEVEADNITIRTTLTMTLPQSASAVIIAGIDVNSNKPVLAIASEHSSLVSVPRASALYLEATTHCTAEQIRTWAHFILARHILGIVPSRSSLQGSKVVIHGASTALAHAIRQLAKGESNLAFTQSTAGGKSSPANAIYLHPRSSSYVLRRSLPSRIGYVVVLNGDDCVAAKLMSMFPGRKLDLDALSSNLDLLQLLASEHSIDELLEEDGGLPGIENAAPLPVSHLPGSSGSSLVYPAVIDWSPESPVPLQVTVKPIDGHGLLHAHKSYLMVGLVSTLGRSICRWMVEHGARHIALASRSANVDPLWLSEMEQLGAKVKVYKMDVSDKLSVQNTVSKVRAEMPPIAGVANAALVLRDRSFVDMTAEELNDVLAPKIDGSLHLHEEFSEPGLIDFFILFSTLSSLIGNAGQSNYDAASLYQVMLAKHRRQKGLPASVMEVGAVADVGYVAERGQSLFDKLSRIMKLALCETDVHSIFAEAIAASPPREGEIVDSTTAELVTGMGFYNYSANDPIETRPPWFNNRLASHFVREEQASATVVGGGDGDHLSVATRLQSATSEAEAASILTQALAARVEAMLQMASGTFKVDVSLLEMGIDSLLAVELRTWFLKTVCVDVPVLKILGGDSGQAICAFAASQYLAEKSKSQTEQASPAVDADAQTGDSRLERAASASASSSDGKRTPWEDTDSIVDTPMLTSASSASIESHEEDDRKLEDISKPAAICSTAPMTPAQARLWVADRMSSNCTQNNNSITYEVHGFVHIARLRRLLETPPDCFLHISASENGDKTDAVQKVQDELRTRKWALPQGDVLKVVLISHTDSDHTLVVGYHHIALDGTSWAIFFRDLHMAYQGIALQALGKSLVEFASMSAANTADDFWQQHLSPASETFPLLPFATTKTRPPLDEYANHSSLVQIGGSIVESINAASRSVGVTAVNFYLAAVQCLLSRLADVEDICIGVTDSGRDAETAETIGFFINMLPLRLRTTNLNSFGELLRQVNKTYREARAHSAIPFDAILDSVDVGRDPTKTPLFQVGFDLRPGQTVDKIPLGNCQMTICDSLDSALPYDICFCVVPMPTSGPSFLQVLTRADVYSPEATELLAHIYITLLDNVVQASAIDSPLTSLSIYPAAGVSKALEHGILEQRDFPDWASTITERVDQICQKFSAITAIRDVTGSLSYAGLSQAVMSLAVRLFPHRGHRIAVLCEPQREWMIGMLAIFRVGAACISLDATLPASRLAAMIKECAPSVVLCHAATKALAHQIVLDSGTTAEVLAFEDTPSTPERLENLEDPSKASLVFCTSGSTGAPKAIVLPSRGFLNYLANMAELHNVREGEVVLQQSNLGFDMATAQALLALANGGTLVIAPQASRGDPVALTDLMVQESVSVTFGCPTEYSMWLHSDHSRSNLARMSSWRLAIYGGEKCPEGFRKDMYSVCHSLDLMEAYGPTEISVIATIQRKGEQPTTDPLTPAATSIGRPLFNVGVVILDPSGRLCPPGIPGEVYVTGTNIALGYLDAGATAKSFIDSFEIDDGNGASLSLDRMYKTGDRGVWRADGTLGFLERMSDDTVVKLRGLRIDLKDVEHAILSQGSHLVAEAIVTMHQQDDDKFLVAHVVPVRHITATSSGANEEATQEDDNMLKMRLQEVVQRLDLPRHMRPSRVVVLTKMPVNANGKLNRRKLTSTPLPPRRSGARLPDAAHERNVASITTTTQIELHLLWGRILGRTDIPRRVDVDFWAMGGSSLSLVKLQAAIHRDMLVKLSIRDMFMHSTIGSMADLVSSQSTSSPASQPIDWDRETSLTVDLMNTLRAARSSETAVKSVVPGKEVLLTGADGFLGGQILRALLQNASVQRVHCIAVPSSTTLAIEATARLVVYNGSLYQHNLGLTDESIARLAESVDCILAAGSQGHCLNHYASLRQPNVTSTKFLATMAARRWIPLHFISSNRVTLYHQGAQAALPPISVREFKPKQDGSAGFTASKWTSEVFLERVAEEADRYGAGLPITVHRPCALIGSEAPSEDALNAILKYSNVMITLPQVSNLSISGYFDFTPVEDVASTIVETALGADQPSRLQFRHYSGGVRVQAKDFRAHMEKVYGKEFAELELEEWLEKAMELGFEPLVATYLRAAVGSGEEIVFPFMGTHGSEGS</sequence>
<evidence type="ECO:0000256" key="7">
    <source>
        <dbReference type="ARBA" id="ARBA00023268"/>
    </source>
</evidence>
<dbReference type="PROSITE" id="PS00606">
    <property type="entry name" value="KS3_1"/>
    <property type="match status" value="1"/>
</dbReference>
<evidence type="ECO:0000256" key="4">
    <source>
        <dbReference type="ARBA" id="ARBA00022603"/>
    </source>
</evidence>
<dbReference type="InterPro" id="IPR020806">
    <property type="entry name" value="PKS_PP-bd"/>
</dbReference>
<keyword evidence="14" id="KW-1185">Reference proteome</keyword>
<dbReference type="Gene3D" id="3.30.559.30">
    <property type="entry name" value="Nonribosomal peptide synthetase, condensation domain"/>
    <property type="match status" value="1"/>
</dbReference>
<dbReference type="InterPro" id="IPR001242">
    <property type="entry name" value="Condensation_dom"/>
</dbReference>
<dbReference type="Gene3D" id="3.40.50.150">
    <property type="entry name" value="Vaccinia Virus protein VP39"/>
    <property type="match status" value="1"/>
</dbReference>
<dbReference type="CDD" id="cd02440">
    <property type="entry name" value="AdoMet_MTases"/>
    <property type="match status" value="1"/>
</dbReference>
<feature type="region of interest" description="C-terminal hotdog fold" evidence="8">
    <location>
        <begin position="1115"/>
        <end position="1268"/>
    </location>
</feature>
<dbReference type="Pfam" id="PF16197">
    <property type="entry name" value="KAsynt_C_assoc"/>
    <property type="match status" value="1"/>
</dbReference>
<dbReference type="InterPro" id="IPR014031">
    <property type="entry name" value="Ketoacyl_synth_C"/>
</dbReference>
<feature type="region of interest" description="N-terminal hotdog fold" evidence="8">
    <location>
        <begin position="959"/>
        <end position="1092"/>
    </location>
</feature>
<dbReference type="InterPro" id="IPR013120">
    <property type="entry name" value="FAR_NAD-bd"/>
</dbReference>
<evidence type="ECO:0000256" key="3">
    <source>
        <dbReference type="ARBA" id="ARBA00022598"/>
    </source>
</evidence>
<dbReference type="PANTHER" id="PTHR43775">
    <property type="entry name" value="FATTY ACID SYNTHASE"/>
    <property type="match status" value="1"/>
</dbReference>
<dbReference type="SUPFAM" id="SSF53901">
    <property type="entry name" value="Thiolase-like"/>
    <property type="match status" value="1"/>
</dbReference>
<dbReference type="Pfam" id="PF07993">
    <property type="entry name" value="NAD_binding_4"/>
    <property type="match status" value="1"/>
</dbReference>
<dbReference type="Pfam" id="PF08659">
    <property type="entry name" value="KR"/>
    <property type="match status" value="1"/>
</dbReference>
<dbReference type="InterPro" id="IPR014030">
    <property type="entry name" value="Ketoacyl_synth_N"/>
</dbReference>
<dbReference type="CDD" id="cd05930">
    <property type="entry name" value="A_NRPS"/>
    <property type="match status" value="1"/>
</dbReference>
<dbReference type="GO" id="GO:0008168">
    <property type="term" value="F:methyltransferase activity"/>
    <property type="evidence" value="ECO:0007669"/>
    <property type="project" value="UniProtKB-KW"/>
</dbReference>
<dbReference type="InterPro" id="IPR013968">
    <property type="entry name" value="PKS_KR"/>
</dbReference>
<evidence type="ECO:0000313" key="14">
    <source>
        <dbReference type="Proteomes" id="UP000799436"/>
    </source>
</evidence>
<dbReference type="InterPro" id="IPR006162">
    <property type="entry name" value="Ppantetheine_attach_site"/>
</dbReference>
<dbReference type="Pfam" id="PF02801">
    <property type="entry name" value="Ketoacyl-synt_C"/>
    <property type="match status" value="1"/>
</dbReference>
<feature type="active site" description="Proton acceptor; for dehydratase activity" evidence="8">
    <location>
        <position position="991"/>
    </location>
</feature>
<dbReference type="InterPro" id="IPR014043">
    <property type="entry name" value="Acyl_transferase_dom"/>
</dbReference>
<dbReference type="InterPro" id="IPR042099">
    <property type="entry name" value="ANL_N_sf"/>
</dbReference>
<dbReference type="SUPFAM" id="SSF52777">
    <property type="entry name" value="CoA-dependent acyltransferases"/>
    <property type="match status" value="2"/>
</dbReference>
<dbReference type="InterPro" id="IPR032821">
    <property type="entry name" value="PKS_assoc"/>
</dbReference>
<dbReference type="SMART" id="SM00823">
    <property type="entry name" value="PKS_PP"/>
    <property type="match status" value="2"/>
</dbReference>
<dbReference type="SUPFAM" id="SSF56801">
    <property type="entry name" value="Acetyl-CoA synthetase-like"/>
    <property type="match status" value="1"/>
</dbReference>
<evidence type="ECO:0000259" key="11">
    <source>
        <dbReference type="PROSITE" id="PS52004"/>
    </source>
</evidence>
<dbReference type="SUPFAM" id="SSF53335">
    <property type="entry name" value="S-adenosyl-L-methionine-dependent methyltransferases"/>
    <property type="match status" value="1"/>
</dbReference>
<keyword evidence="7" id="KW-0511">Multifunctional enzyme</keyword>
<dbReference type="InterPro" id="IPR036291">
    <property type="entry name" value="NAD(P)-bd_dom_sf"/>
</dbReference>
<reference evidence="13" key="1">
    <citation type="journal article" date="2020" name="Stud. Mycol.">
        <title>101 Dothideomycetes genomes: a test case for predicting lifestyles and emergence of pathogens.</title>
        <authorList>
            <person name="Haridas S."/>
            <person name="Albert R."/>
            <person name="Binder M."/>
            <person name="Bloem J."/>
            <person name="Labutti K."/>
            <person name="Salamov A."/>
            <person name="Andreopoulos B."/>
            <person name="Baker S."/>
            <person name="Barry K."/>
            <person name="Bills G."/>
            <person name="Bluhm B."/>
            <person name="Cannon C."/>
            <person name="Castanera R."/>
            <person name="Culley D."/>
            <person name="Daum C."/>
            <person name="Ezra D."/>
            <person name="Gonzalez J."/>
            <person name="Henrissat B."/>
            <person name="Kuo A."/>
            <person name="Liang C."/>
            <person name="Lipzen A."/>
            <person name="Lutzoni F."/>
            <person name="Magnuson J."/>
            <person name="Mondo S."/>
            <person name="Nolan M."/>
            <person name="Ohm R."/>
            <person name="Pangilinan J."/>
            <person name="Park H.-J."/>
            <person name="Ramirez L."/>
            <person name="Alfaro M."/>
            <person name="Sun H."/>
            <person name="Tritt A."/>
            <person name="Yoshinaga Y."/>
            <person name="Zwiers L.-H."/>
            <person name="Turgeon B."/>
            <person name="Goodwin S."/>
            <person name="Spatafora J."/>
            <person name="Crous P."/>
            <person name="Grigoriev I."/>
        </authorList>
    </citation>
    <scope>NUCLEOTIDE SEQUENCE</scope>
    <source>
        <strain evidence="13">CBS 116005</strain>
    </source>
</reference>
<keyword evidence="5" id="KW-0808">Transferase</keyword>
<dbReference type="Gene3D" id="3.40.366.10">
    <property type="entry name" value="Malonyl-Coenzyme A Acyl Carrier Protein, domain 2"/>
    <property type="match status" value="1"/>
</dbReference>
<dbReference type="GO" id="GO:0016874">
    <property type="term" value="F:ligase activity"/>
    <property type="evidence" value="ECO:0007669"/>
    <property type="project" value="UniProtKB-KW"/>
</dbReference>
<proteinExistence type="predicted"/>
<dbReference type="CDD" id="cd19532">
    <property type="entry name" value="C_PKS-NRPS"/>
    <property type="match status" value="1"/>
</dbReference>
<dbReference type="InterPro" id="IPR016036">
    <property type="entry name" value="Malonyl_transacylase_ACP-bd"/>
</dbReference>
<evidence type="ECO:0000259" key="10">
    <source>
        <dbReference type="PROSITE" id="PS50075"/>
    </source>
</evidence>
<dbReference type="InterPro" id="IPR029063">
    <property type="entry name" value="SAM-dependent_MTases_sf"/>
</dbReference>
<dbReference type="Pfam" id="PF00550">
    <property type="entry name" value="PP-binding"/>
    <property type="match status" value="1"/>
</dbReference>
<dbReference type="SMART" id="SM00822">
    <property type="entry name" value="PKS_KR"/>
    <property type="match status" value="1"/>
</dbReference>
<dbReference type="InterPro" id="IPR020807">
    <property type="entry name" value="PKS_DH"/>
</dbReference>
<dbReference type="InterPro" id="IPR013217">
    <property type="entry name" value="Methyltransf_12"/>
</dbReference>
<name>A0A6G1LEG5_9PEZI</name>
<dbReference type="InterPro" id="IPR016035">
    <property type="entry name" value="Acyl_Trfase/lysoPLipase"/>
</dbReference>
<dbReference type="GO" id="GO:0031177">
    <property type="term" value="F:phosphopantetheine binding"/>
    <property type="evidence" value="ECO:0007669"/>
    <property type="project" value="InterPro"/>
</dbReference>
<keyword evidence="1" id="KW-0596">Phosphopantetheine</keyword>
<dbReference type="Proteomes" id="UP000799436">
    <property type="component" value="Unassembled WGS sequence"/>
</dbReference>
<dbReference type="InterPro" id="IPR020841">
    <property type="entry name" value="PKS_Beta-ketoAc_synthase_dom"/>
</dbReference>
<dbReference type="PROSITE" id="PS52019">
    <property type="entry name" value="PKS_MFAS_DH"/>
    <property type="match status" value="1"/>
</dbReference>
<dbReference type="InterPro" id="IPR057326">
    <property type="entry name" value="KR_dom"/>
</dbReference>
<dbReference type="PROSITE" id="PS00455">
    <property type="entry name" value="AMP_BINDING"/>
    <property type="match status" value="1"/>
</dbReference>
<dbReference type="GO" id="GO:0006633">
    <property type="term" value="P:fatty acid biosynthetic process"/>
    <property type="evidence" value="ECO:0007669"/>
    <property type="project" value="InterPro"/>
</dbReference>
<dbReference type="GO" id="GO:0004315">
    <property type="term" value="F:3-oxoacyl-[acyl-carrier-protein] synthase activity"/>
    <property type="evidence" value="ECO:0007669"/>
    <property type="project" value="InterPro"/>
</dbReference>
<protein>
    <recommendedName>
        <fullName evidence="15">Polyketide synthase</fullName>
    </recommendedName>
</protein>
<dbReference type="GO" id="GO:0009403">
    <property type="term" value="P:toxin biosynthetic process"/>
    <property type="evidence" value="ECO:0007669"/>
    <property type="project" value="UniProtKB-ARBA"/>
</dbReference>
<keyword evidence="2" id="KW-0597">Phosphoprotein</keyword>
<feature type="active site" description="Proton donor; for dehydratase activity" evidence="8">
    <location>
        <position position="1175"/>
    </location>
</feature>
<feature type="domain" description="Ketosynthase family 3 (KS3)" evidence="11">
    <location>
        <begin position="8"/>
        <end position="449"/>
    </location>
</feature>
<dbReference type="Pfam" id="PF08242">
    <property type="entry name" value="Methyltransf_12"/>
    <property type="match status" value="1"/>
</dbReference>
<feature type="domain" description="Carrier" evidence="10">
    <location>
        <begin position="3563"/>
        <end position="3640"/>
    </location>
</feature>
<dbReference type="InterPro" id="IPR036736">
    <property type="entry name" value="ACP-like_sf"/>
</dbReference>
<dbReference type="Gene3D" id="1.10.1200.10">
    <property type="entry name" value="ACP-like"/>
    <property type="match status" value="1"/>
</dbReference>
<evidence type="ECO:0000256" key="1">
    <source>
        <dbReference type="ARBA" id="ARBA00022450"/>
    </source>
</evidence>
<dbReference type="SMART" id="SM00825">
    <property type="entry name" value="PKS_KS"/>
    <property type="match status" value="1"/>
</dbReference>
<dbReference type="SUPFAM" id="SSF52151">
    <property type="entry name" value="FabD/lysophospholipase-like"/>
    <property type="match status" value="1"/>
</dbReference>
<keyword evidence="4" id="KW-0489">Methyltransferase</keyword>
<dbReference type="PROSITE" id="PS00012">
    <property type="entry name" value="PHOSPHOPANTETHEINE"/>
    <property type="match status" value="1"/>
</dbReference>
<dbReference type="Gene3D" id="3.30.559.10">
    <property type="entry name" value="Chloramphenicol acetyltransferase-like domain"/>
    <property type="match status" value="1"/>
</dbReference>
<evidence type="ECO:0000259" key="12">
    <source>
        <dbReference type="PROSITE" id="PS52019"/>
    </source>
</evidence>
<evidence type="ECO:0000256" key="6">
    <source>
        <dbReference type="ARBA" id="ARBA00022737"/>
    </source>
</evidence>
<dbReference type="PROSITE" id="PS50075">
    <property type="entry name" value="CARRIER"/>
    <property type="match status" value="2"/>
</dbReference>
<keyword evidence="6" id="KW-0677">Repeat</keyword>
<dbReference type="Gene3D" id="3.30.300.30">
    <property type="match status" value="1"/>
</dbReference>
<evidence type="ECO:0000313" key="13">
    <source>
        <dbReference type="EMBL" id="KAF2771255.1"/>
    </source>
</evidence>
<dbReference type="Pfam" id="PF00109">
    <property type="entry name" value="ketoacyl-synt"/>
    <property type="match status" value="1"/>
</dbReference>
<dbReference type="InterPro" id="IPR050091">
    <property type="entry name" value="PKS_NRPS_Biosynth_Enz"/>
</dbReference>
<accession>A0A6G1LEG5</accession>
<dbReference type="GO" id="GO:0004312">
    <property type="term" value="F:fatty acid synthase activity"/>
    <property type="evidence" value="ECO:0007669"/>
    <property type="project" value="TreeGrafter"/>
</dbReference>
<dbReference type="InterPro" id="IPR023213">
    <property type="entry name" value="CAT-like_dom_sf"/>
</dbReference>
<dbReference type="OrthoDB" id="329835at2759"/>
<dbReference type="InterPro" id="IPR049551">
    <property type="entry name" value="PKS_DH_C"/>
</dbReference>
<feature type="region of interest" description="Disordered" evidence="9">
    <location>
        <begin position="2504"/>
        <end position="2572"/>
    </location>
</feature>
<dbReference type="SUPFAM" id="SSF55048">
    <property type="entry name" value="Probable ACP-binding domain of malonyl-CoA ACP transacylase"/>
    <property type="match status" value="1"/>
</dbReference>
<dbReference type="InterPro" id="IPR000873">
    <property type="entry name" value="AMP-dep_synth/lig_dom"/>
</dbReference>
<dbReference type="Gene3D" id="3.40.50.720">
    <property type="entry name" value="NAD(P)-binding Rossmann-like Domain"/>
    <property type="match status" value="2"/>
</dbReference>
<dbReference type="SUPFAM" id="SSF47336">
    <property type="entry name" value="ACP-like"/>
    <property type="match status" value="2"/>
</dbReference>
<dbReference type="PROSITE" id="PS52004">
    <property type="entry name" value="KS3_2"/>
    <property type="match status" value="1"/>
</dbReference>
<dbReference type="Pfam" id="PF00668">
    <property type="entry name" value="Condensation"/>
    <property type="match status" value="1"/>
</dbReference>
<dbReference type="Gene3D" id="3.30.70.3290">
    <property type="match status" value="1"/>
</dbReference>
<dbReference type="InterPro" id="IPR045851">
    <property type="entry name" value="AMP-bd_C_sf"/>
</dbReference>
<dbReference type="Pfam" id="PF14765">
    <property type="entry name" value="PS-DH"/>
    <property type="match status" value="1"/>
</dbReference>
<dbReference type="Gene3D" id="3.40.50.12780">
    <property type="entry name" value="N-terminal domain of ligase-like"/>
    <property type="match status" value="1"/>
</dbReference>
<dbReference type="EMBL" id="ML995820">
    <property type="protein sequence ID" value="KAF2771255.1"/>
    <property type="molecule type" value="Genomic_DNA"/>
</dbReference>
<dbReference type="InterPro" id="IPR042104">
    <property type="entry name" value="PKS_dehydratase_sf"/>
</dbReference>
<dbReference type="InterPro" id="IPR020845">
    <property type="entry name" value="AMP-binding_CS"/>
</dbReference>
<dbReference type="InterPro" id="IPR049552">
    <property type="entry name" value="PKS_DH_N"/>
</dbReference>